<dbReference type="Pfam" id="PF00440">
    <property type="entry name" value="TetR_N"/>
    <property type="match status" value="1"/>
</dbReference>
<keyword evidence="2" id="KW-0472">Membrane</keyword>
<gene>
    <name evidence="4" type="ORF">ACFQ38_17360</name>
</gene>
<reference evidence="5" key="1">
    <citation type="journal article" date="2019" name="Int. J. Syst. Evol. Microbiol.">
        <title>The Global Catalogue of Microorganisms (GCM) 10K type strain sequencing project: providing services to taxonomists for standard genome sequencing and annotation.</title>
        <authorList>
            <consortium name="The Broad Institute Genomics Platform"/>
            <consortium name="The Broad Institute Genome Sequencing Center for Infectious Disease"/>
            <person name="Wu L."/>
            <person name="Ma J."/>
        </authorList>
    </citation>
    <scope>NUCLEOTIDE SEQUENCE [LARGE SCALE GENOMIC DNA]</scope>
    <source>
        <strain evidence="5">CCUG 53915</strain>
    </source>
</reference>
<name>A0ABW3U5E2_9BACL</name>
<comment type="caution">
    <text evidence="4">The sequence shown here is derived from an EMBL/GenBank/DDBJ whole genome shotgun (WGS) entry which is preliminary data.</text>
</comment>
<sequence length="72" mass="8621">MESLTLEAVAKEAGIRKGGLLYQFPTKKIYYRTLLLYFLVQLMRIFIDMQLKIRLKKDVGREHLFEPIKKIY</sequence>
<evidence type="ECO:0000256" key="1">
    <source>
        <dbReference type="ARBA" id="ARBA00023125"/>
    </source>
</evidence>
<protein>
    <submittedName>
        <fullName evidence="4">TetR family transcriptional regulator</fullName>
    </submittedName>
</protein>
<evidence type="ECO:0000256" key="2">
    <source>
        <dbReference type="SAM" id="Phobius"/>
    </source>
</evidence>
<dbReference type="Gene3D" id="1.10.357.10">
    <property type="entry name" value="Tetracycline Repressor, domain 2"/>
    <property type="match status" value="1"/>
</dbReference>
<evidence type="ECO:0000313" key="4">
    <source>
        <dbReference type="EMBL" id="MFD1206868.1"/>
    </source>
</evidence>
<dbReference type="RefSeq" id="WP_381482569.1">
    <property type="nucleotide sequence ID" value="NZ_JBHTLT010000131.1"/>
</dbReference>
<proteinExistence type="predicted"/>
<evidence type="ECO:0000259" key="3">
    <source>
        <dbReference type="Pfam" id="PF00440"/>
    </source>
</evidence>
<evidence type="ECO:0000313" key="5">
    <source>
        <dbReference type="Proteomes" id="UP001597231"/>
    </source>
</evidence>
<feature type="transmembrane region" description="Helical" evidence="2">
    <location>
        <begin position="29"/>
        <end position="47"/>
    </location>
</feature>
<feature type="domain" description="HTH tetR-type" evidence="3">
    <location>
        <begin position="1"/>
        <end position="27"/>
    </location>
</feature>
<dbReference type="InterPro" id="IPR009057">
    <property type="entry name" value="Homeodomain-like_sf"/>
</dbReference>
<keyword evidence="2" id="KW-0812">Transmembrane</keyword>
<keyword evidence="5" id="KW-1185">Reference proteome</keyword>
<keyword evidence="2" id="KW-1133">Transmembrane helix</keyword>
<keyword evidence="1" id="KW-0238">DNA-binding</keyword>
<dbReference type="Proteomes" id="UP001597231">
    <property type="component" value="Unassembled WGS sequence"/>
</dbReference>
<organism evidence="4 5">
    <name type="scientific">Sporosarcina contaminans</name>
    <dbReference type="NCBI Taxonomy" id="633403"/>
    <lineage>
        <taxon>Bacteria</taxon>
        <taxon>Bacillati</taxon>
        <taxon>Bacillota</taxon>
        <taxon>Bacilli</taxon>
        <taxon>Bacillales</taxon>
        <taxon>Caryophanaceae</taxon>
        <taxon>Sporosarcina</taxon>
    </lineage>
</organism>
<dbReference type="SUPFAM" id="SSF46689">
    <property type="entry name" value="Homeodomain-like"/>
    <property type="match status" value="1"/>
</dbReference>
<accession>A0ABW3U5E2</accession>
<dbReference type="EMBL" id="JBHTLT010000131">
    <property type="protein sequence ID" value="MFD1206868.1"/>
    <property type="molecule type" value="Genomic_DNA"/>
</dbReference>
<dbReference type="InterPro" id="IPR001647">
    <property type="entry name" value="HTH_TetR"/>
</dbReference>